<dbReference type="Proteomes" id="UP001303889">
    <property type="component" value="Unassembled WGS sequence"/>
</dbReference>
<keyword evidence="20" id="KW-1185">Reference proteome</keyword>
<evidence type="ECO:0000256" key="5">
    <source>
        <dbReference type="ARBA" id="ARBA00022617"/>
    </source>
</evidence>
<evidence type="ECO:0000256" key="17">
    <source>
        <dbReference type="SAM" id="MobiDB-lite"/>
    </source>
</evidence>
<accession>A0AAN6RQS2</accession>
<dbReference type="InterPro" id="IPR001128">
    <property type="entry name" value="Cyt_P450"/>
</dbReference>
<evidence type="ECO:0000256" key="9">
    <source>
        <dbReference type="ARBA" id="ARBA00023002"/>
    </source>
</evidence>
<comment type="subcellular location">
    <subcellularLocation>
        <location evidence="2">Membrane</location>
        <topology evidence="2">Single-pass membrane protein</topology>
    </subcellularLocation>
</comment>
<evidence type="ECO:0000256" key="2">
    <source>
        <dbReference type="ARBA" id="ARBA00004167"/>
    </source>
</evidence>
<evidence type="ECO:0000313" key="19">
    <source>
        <dbReference type="EMBL" id="KAK3899028.1"/>
    </source>
</evidence>
<evidence type="ECO:0000256" key="11">
    <source>
        <dbReference type="ARBA" id="ARBA00023026"/>
    </source>
</evidence>
<keyword evidence="11" id="KW-0843">Virulence</keyword>
<keyword evidence="9" id="KW-0560">Oxidoreductase</keyword>
<organism evidence="19 20">
    <name type="scientific">Staphylotrichum tortipilum</name>
    <dbReference type="NCBI Taxonomy" id="2831512"/>
    <lineage>
        <taxon>Eukaryota</taxon>
        <taxon>Fungi</taxon>
        <taxon>Dikarya</taxon>
        <taxon>Ascomycota</taxon>
        <taxon>Pezizomycotina</taxon>
        <taxon>Sordariomycetes</taxon>
        <taxon>Sordariomycetidae</taxon>
        <taxon>Sordariales</taxon>
        <taxon>Chaetomiaceae</taxon>
        <taxon>Staphylotrichum</taxon>
    </lineage>
</organism>
<keyword evidence="10 16" id="KW-0408">Iron</keyword>
<dbReference type="Gene3D" id="1.10.630.10">
    <property type="entry name" value="Cytochrome P450"/>
    <property type="match status" value="1"/>
</dbReference>
<evidence type="ECO:0000256" key="3">
    <source>
        <dbReference type="ARBA" id="ARBA00004972"/>
    </source>
</evidence>
<dbReference type="EMBL" id="MU855843">
    <property type="protein sequence ID" value="KAK3899028.1"/>
    <property type="molecule type" value="Genomic_DNA"/>
</dbReference>
<comment type="similarity">
    <text evidence="4">Belongs to the cytochrome P450 family.</text>
</comment>
<dbReference type="SUPFAM" id="SSF48264">
    <property type="entry name" value="Cytochrome P450"/>
    <property type="match status" value="1"/>
</dbReference>
<dbReference type="GO" id="GO:0016705">
    <property type="term" value="F:oxidoreductase activity, acting on paired donors, with incorporation or reduction of molecular oxygen"/>
    <property type="evidence" value="ECO:0007669"/>
    <property type="project" value="InterPro"/>
</dbReference>
<protein>
    <recommendedName>
        <fullName evidence="14">Cytochrome P450 monooxygenase ABA1</fullName>
    </recommendedName>
    <alternativeName>
        <fullName evidence="15">Abscisic acid biosynthesis protein 1</fullName>
    </alternativeName>
    <alternativeName>
        <fullName evidence="13">Cytochrome P450 monooxygenase aba1</fullName>
    </alternativeName>
</protein>
<dbReference type="PANTHER" id="PTHR24305:SF168">
    <property type="entry name" value="P450, PUTATIVE (EUROFUNG)-RELATED"/>
    <property type="match status" value="1"/>
</dbReference>
<evidence type="ECO:0000256" key="13">
    <source>
        <dbReference type="ARBA" id="ARBA00067672"/>
    </source>
</evidence>
<evidence type="ECO:0000256" key="1">
    <source>
        <dbReference type="ARBA" id="ARBA00001971"/>
    </source>
</evidence>
<proteinExistence type="inferred from homology"/>
<keyword evidence="6 18" id="KW-0812">Transmembrane</keyword>
<dbReference type="GO" id="GO:0004497">
    <property type="term" value="F:monooxygenase activity"/>
    <property type="evidence" value="ECO:0007669"/>
    <property type="project" value="UniProtKB-KW"/>
</dbReference>
<name>A0AAN6RQS2_9PEZI</name>
<dbReference type="PRINTS" id="PR00385">
    <property type="entry name" value="P450"/>
</dbReference>
<dbReference type="GO" id="GO:0020037">
    <property type="term" value="F:heme binding"/>
    <property type="evidence" value="ECO:0007669"/>
    <property type="project" value="InterPro"/>
</dbReference>
<dbReference type="PRINTS" id="PR00463">
    <property type="entry name" value="EP450I"/>
</dbReference>
<gene>
    <name evidence="19" type="ORF">C8A05DRAFT_37364</name>
</gene>
<comment type="pathway">
    <text evidence="3">Hormone biosynthesis.</text>
</comment>
<evidence type="ECO:0000256" key="16">
    <source>
        <dbReference type="PIRSR" id="PIRSR602401-1"/>
    </source>
</evidence>
<keyword evidence="8 18" id="KW-1133">Transmembrane helix</keyword>
<dbReference type="GO" id="GO:0016020">
    <property type="term" value="C:membrane"/>
    <property type="evidence" value="ECO:0007669"/>
    <property type="project" value="UniProtKB-SubCell"/>
</dbReference>
<evidence type="ECO:0000256" key="4">
    <source>
        <dbReference type="ARBA" id="ARBA00010617"/>
    </source>
</evidence>
<feature type="transmembrane region" description="Helical" evidence="18">
    <location>
        <begin position="12"/>
        <end position="32"/>
    </location>
</feature>
<keyword evidence="7 16" id="KW-0479">Metal-binding</keyword>
<dbReference type="GO" id="GO:0005506">
    <property type="term" value="F:iron ion binding"/>
    <property type="evidence" value="ECO:0007669"/>
    <property type="project" value="InterPro"/>
</dbReference>
<evidence type="ECO:0000256" key="15">
    <source>
        <dbReference type="ARBA" id="ARBA00079990"/>
    </source>
</evidence>
<evidence type="ECO:0000256" key="14">
    <source>
        <dbReference type="ARBA" id="ARBA00068222"/>
    </source>
</evidence>
<evidence type="ECO:0000256" key="18">
    <source>
        <dbReference type="SAM" id="Phobius"/>
    </source>
</evidence>
<comment type="cofactor">
    <cofactor evidence="1 16">
        <name>heme</name>
        <dbReference type="ChEBI" id="CHEBI:30413"/>
    </cofactor>
</comment>
<evidence type="ECO:0000256" key="12">
    <source>
        <dbReference type="ARBA" id="ARBA00023033"/>
    </source>
</evidence>
<keyword evidence="12" id="KW-0503">Monooxygenase</keyword>
<keyword evidence="18" id="KW-0472">Membrane</keyword>
<dbReference type="CDD" id="cd11060">
    <property type="entry name" value="CYP57A1-like"/>
    <property type="match status" value="1"/>
</dbReference>
<feature type="binding site" description="axial binding residue" evidence="16">
    <location>
        <position position="458"/>
    </location>
    <ligand>
        <name>heme</name>
        <dbReference type="ChEBI" id="CHEBI:30413"/>
    </ligand>
    <ligandPart>
        <name>Fe</name>
        <dbReference type="ChEBI" id="CHEBI:18248"/>
    </ligandPart>
</feature>
<evidence type="ECO:0000313" key="20">
    <source>
        <dbReference type="Proteomes" id="UP001303889"/>
    </source>
</evidence>
<reference evidence="19" key="1">
    <citation type="journal article" date="2023" name="Mol. Phylogenet. Evol.">
        <title>Genome-scale phylogeny and comparative genomics of the fungal order Sordariales.</title>
        <authorList>
            <person name="Hensen N."/>
            <person name="Bonometti L."/>
            <person name="Westerberg I."/>
            <person name="Brannstrom I.O."/>
            <person name="Guillou S."/>
            <person name="Cros-Aarteil S."/>
            <person name="Calhoun S."/>
            <person name="Haridas S."/>
            <person name="Kuo A."/>
            <person name="Mondo S."/>
            <person name="Pangilinan J."/>
            <person name="Riley R."/>
            <person name="LaButti K."/>
            <person name="Andreopoulos B."/>
            <person name="Lipzen A."/>
            <person name="Chen C."/>
            <person name="Yan M."/>
            <person name="Daum C."/>
            <person name="Ng V."/>
            <person name="Clum A."/>
            <person name="Steindorff A."/>
            <person name="Ohm R.A."/>
            <person name="Martin F."/>
            <person name="Silar P."/>
            <person name="Natvig D.O."/>
            <person name="Lalanne C."/>
            <person name="Gautier V."/>
            <person name="Ament-Velasquez S.L."/>
            <person name="Kruys A."/>
            <person name="Hutchinson M.I."/>
            <person name="Powell A.J."/>
            <person name="Barry K."/>
            <person name="Miller A.N."/>
            <person name="Grigoriev I.V."/>
            <person name="Debuchy R."/>
            <person name="Gladieux P."/>
            <person name="Hiltunen Thoren M."/>
            <person name="Johannesson H."/>
        </authorList>
    </citation>
    <scope>NUCLEOTIDE SEQUENCE</scope>
    <source>
        <strain evidence="19">CBS 103.79</strain>
    </source>
</reference>
<comment type="caution">
    <text evidence="19">The sequence shown here is derived from an EMBL/GenBank/DDBJ whole genome shotgun (WGS) entry which is preliminary data.</text>
</comment>
<dbReference type="PANTHER" id="PTHR24305">
    <property type="entry name" value="CYTOCHROME P450"/>
    <property type="match status" value="1"/>
</dbReference>
<dbReference type="AlphaFoldDB" id="A0AAN6RQS2"/>
<reference evidence="19" key="2">
    <citation type="submission" date="2023-05" db="EMBL/GenBank/DDBJ databases">
        <authorList>
            <consortium name="Lawrence Berkeley National Laboratory"/>
            <person name="Steindorff A."/>
            <person name="Hensen N."/>
            <person name="Bonometti L."/>
            <person name="Westerberg I."/>
            <person name="Brannstrom I.O."/>
            <person name="Guillou S."/>
            <person name="Cros-Aarteil S."/>
            <person name="Calhoun S."/>
            <person name="Haridas S."/>
            <person name="Kuo A."/>
            <person name="Mondo S."/>
            <person name="Pangilinan J."/>
            <person name="Riley R."/>
            <person name="Labutti K."/>
            <person name="Andreopoulos B."/>
            <person name="Lipzen A."/>
            <person name="Chen C."/>
            <person name="Yanf M."/>
            <person name="Daum C."/>
            <person name="Ng V."/>
            <person name="Clum A."/>
            <person name="Ohm R."/>
            <person name="Martin F."/>
            <person name="Silar P."/>
            <person name="Natvig D."/>
            <person name="Lalanne C."/>
            <person name="Gautier V."/>
            <person name="Ament-Velasquez S.L."/>
            <person name="Kruys A."/>
            <person name="Hutchinson M.I."/>
            <person name="Powell A.J."/>
            <person name="Barry K."/>
            <person name="Miller A.N."/>
            <person name="Grigoriev I.V."/>
            <person name="Debuchy R."/>
            <person name="Gladieux P."/>
            <person name="Thoren M.H."/>
            <person name="Johannesson H."/>
        </authorList>
    </citation>
    <scope>NUCLEOTIDE SEQUENCE</scope>
    <source>
        <strain evidence="19">CBS 103.79</strain>
    </source>
</reference>
<feature type="region of interest" description="Disordered" evidence="17">
    <location>
        <begin position="119"/>
        <end position="143"/>
    </location>
</feature>
<sequence length="514" mass="56814">MGLLTGLTSEHALLLCGLAGLYYVAVTIANYARLRKFPGPRWTGISNWPHSRAMLAGNCHEWYAEVNRTHGPIARVAPTVLITSSPEVWMHVNNKPGYKRSDWYYNAARIEYRRDNVFSQTDNEKHEKRRKQMAPGYSGRENTHLEGSVDERLHDFLRLIRTKYLTTAKQVIALDMATKVQFFTLDVISTVGLGKAFGMLQADRDVDNYLQSSEEGLAIGNTALAMGFSFLTQAPIIGRFIAPSPKDNNGFGKMMSAAFRLVDERAASATDKRSDMLASFMRHGLAGDELRTEALEQIIAGSDTTAGAIRGALLHIMTNPRVYATLQREIDDAVKAGKAPPTGSGNLITAAQAKQLPYLQAVLAEALRVWPPVANIFPRDIPAGGDTVVVDGQEVFLPGGACIGYSAYAMHHSEAIHGKDADAFRPERWLEAAKEDPARLAAMVRANDLIFGHGKFQCLGKPVAQLEIGKTIFELLRNFDLALLNPTRPWRVQNYLGLFSISDMWVQVTERKAI</sequence>
<dbReference type="InterPro" id="IPR036396">
    <property type="entry name" value="Cyt_P450_sf"/>
</dbReference>
<keyword evidence="5 16" id="KW-0349">Heme</keyword>
<evidence type="ECO:0000256" key="7">
    <source>
        <dbReference type="ARBA" id="ARBA00022723"/>
    </source>
</evidence>
<dbReference type="FunFam" id="1.10.630.10:FF:000076">
    <property type="entry name" value="Cytochrome P450 monooxygenase"/>
    <property type="match status" value="1"/>
</dbReference>
<dbReference type="Pfam" id="PF00067">
    <property type="entry name" value="p450"/>
    <property type="match status" value="1"/>
</dbReference>
<dbReference type="InterPro" id="IPR002401">
    <property type="entry name" value="Cyt_P450_E_grp-I"/>
</dbReference>
<evidence type="ECO:0000256" key="8">
    <source>
        <dbReference type="ARBA" id="ARBA00022989"/>
    </source>
</evidence>
<evidence type="ECO:0000256" key="6">
    <source>
        <dbReference type="ARBA" id="ARBA00022692"/>
    </source>
</evidence>
<evidence type="ECO:0000256" key="10">
    <source>
        <dbReference type="ARBA" id="ARBA00023004"/>
    </source>
</evidence>
<dbReference type="InterPro" id="IPR050121">
    <property type="entry name" value="Cytochrome_P450_monoxygenase"/>
</dbReference>